<dbReference type="OrthoDB" id="9781780at2"/>
<evidence type="ECO:0000256" key="5">
    <source>
        <dbReference type="ARBA" id="ARBA00023136"/>
    </source>
</evidence>
<dbReference type="RefSeq" id="WP_117493353.1">
    <property type="nucleotide sequence ID" value="NZ_BAABYU010000002.1"/>
</dbReference>
<dbReference type="AlphaFoldDB" id="A0A3E3K4C3"/>
<comment type="caution">
    <text evidence="8">The sequence shown here is derived from an EMBL/GenBank/DDBJ whole genome shotgun (WGS) entry which is preliminary data.</text>
</comment>
<comment type="similarity">
    <text evidence="6">Belongs to the ABC-4 integral membrane protein family.</text>
</comment>
<dbReference type="InterPro" id="IPR003838">
    <property type="entry name" value="ABC3_permease_C"/>
</dbReference>
<organism evidence="8 9">
    <name type="scientific">Sellimonas intestinalis</name>
    <dbReference type="NCBI Taxonomy" id="1653434"/>
    <lineage>
        <taxon>Bacteria</taxon>
        <taxon>Bacillati</taxon>
        <taxon>Bacillota</taxon>
        <taxon>Clostridia</taxon>
        <taxon>Lachnospirales</taxon>
        <taxon>Lachnospiraceae</taxon>
        <taxon>Sellimonas</taxon>
    </lineage>
</organism>
<dbReference type="PANTHER" id="PTHR46795">
    <property type="entry name" value="ABC TRANSPORTER PERMEASE-RELATED-RELATED"/>
    <property type="match status" value="1"/>
</dbReference>
<dbReference type="GO" id="GO:0005886">
    <property type="term" value="C:plasma membrane"/>
    <property type="evidence" value="ECO:0007669"/>
    <property type="project" value="UniProtKB-SubCell"/>
</dbReference>
<feature type="transmembrane region" description="Helical" evidence="6">
    <location>
        <begin position="204"/>
        <end position="225"/>
    </location>
</feature>
<feature type="transmembrane region" description="Helical" evidence="6">
    <location>
        <begin position="541"/>
        <end position="565"/>
    </location>
</feature>
<keyword evidence="2 6" id="KW-1003">Cell membrane</keyword>
<evidence type="ECO:0000313" key="9">
    <source>
        <dbReference type="Proteomes" id="UP000261080"/>
    </source>
</evidence>
<keyword evidence="6" id="KW-0813">Transport</keyword>
<evidence type="ECO:0000256" key="6">
    <source>
        <dbReference type="PIRNR" id="PIRNR018968"/>
    </source>
</evidence>
<dbReference type="EMBL" id="QVLX01000002">
    <property type="protein sequence ID" value="RGE88918.1"/>
    <property type="molecule type" value="Genomic_DNA"/>
</dbReference>
<feature type="transmembrane region" description="Helical" evidence="6">
    <location>
        <begin position="108"/>
        <end position="141"/>
    </location>
</feature>
<feature type="domain" description="ABC3 transporter permease C-terminal" evidence="7">
    <location>
        <begin position="64"/>
        <end position="181"/>
    </location>
</feature>
<feature type="transmembrane region" description="Helical" evidence="6">
    <location>
        <begin position="284"/>
        <end position="309"/>
    </location>
</feature>
<dbReference type="Pfam" id="PF02687">
    <property type="entry name" value="FtsX"/>
    <property type="match status" value="1"/>
</dbReference>
<name>A0A3E3K4C3_9FIRM</name>
<protein>
    <submittedName>
        <fullName evidence="8">ABC transporter permease</fullName>
    </submittedName>
</protein>
<gene>
    <name evidence="8" type="ORF">DW016_05290</name>
</gene>
<reference evidence="8 9" key="1">
    <citation type="submission" date="2018-08" db="EMBL/GenBank/DDBJ databases">
        <title>A genome reference for cultivated species of the human gut microbiota.</title>
        <authorList>
            <person name="Zou Y."/>
            <person name="Xue W."/>
            <person name="Luo G."/>
        </authorList>
    </citation>
    <scope>NUCLEOTIDE SEQUENCE [LARGE SCALE GENOMIC DNA]</scope>
    <source>
        <strain evidence="8 9">AF37-2AT</strain>
    </source>
</reference>
<keyword evidence="3 6" id="KW-0812">Transmembrane</keyword>
<dbReference type="InterPro" id="IPR027022">
    <property type="entry name" value="ABC_permease_BceB-typ"/>
</dbReference>
<feature type="transmembrane region" description="Helical" evidence="6">
    <location>
        <begin position="231"/>
        <end position="254"/>
    </location>
</feature>
<feature type="transmembrane region" description="Helical" evidence="6">
    <location>
        <begin position="21"/>
        <end position="38"/>
    </location>
</feature>
<dbReference type="PANTHER" id="PTHR46795:SF3">
    <property type="entry name" value="ABC TRANSPORTER PERMEASE"/>
    <property type="match status" value="1"/>
</dbReference>
<feature type="transmembrane region" description="Helical" evidence="6">
    <location>
        <begin position="153"/>
        <end position="176"/>
    </location>
</feature>
<accession>A0A3E3K4C3</accession>
<feature type="transmembrane region" description="Helical" evidence="6">
    <location>
        <begin position="602"/>
        <end position="623"/>
    </location>
</feature>
<keyword evidence="4 6" id="KW-1133">Transmembrane helix</keyword>
<dbReference type="InterPro" id="IPR052536">
    <property type="entry name" value="ABC-4_Integral_Memb_Prot"/>
</dbReference>
<dbReference type="Proteomes" id="UP000261080">
    <property type="component" value="Unassembled WGS sequence"/>
</dbReference>
<keyword evidence="9" id="KW-1185">Reference proteome</keyword>
<comment type="subcellular location">
    <subcellularLocation>
        <location evidence="1 6">Cell membrane</location>
        <topology evidence="1 6">Multi-pass membrane protein</topology>
    </subcellularLocation>
</comment>
<evidence type="ECO:0000313" key="8">
    <source>
        <dbReference type="EMBL" id="RGE88918.1"/>
    </source>
</evidence>
<feature type="transmembrane region" description="Helical" evidence="6">
    <location>
        <begin position="635"/>
        <end position="657"/>
    </location>
</feature>
<evidence type="ECO:0000259" key="7">
    <source>
        <dbReference type="Pfam" id="PF02687"/>
    </source>
</evidence>
<dbReference type="PIRSF" id="PIRSF018968">
    <property type="entry name" value="ABC_permease_BceB"/>
    <property type="match status" value="1"/>
</dbReference>
<dbReference type="GO" id="GO:0055085">
    <property type="term" value="P:transmembrane transport"/>
    <property type="evidence" value="ECO:0007669"/>
    <property type="project" value="UniProtKB-UniRule"/>
</dbReference>
<proteinExistence type="inferred from homology"/>
<feature type="transmembrane region" description="Helical" evidence="6">
    <location>
        <begin position="58"/>
        <end position="78"/>
    </location>
</feature>
<keyword evidence="5 6" id="KW-0472">Membrane</keyword>
<evidence type="ECO:0000256" key="2">
    <source>
        <dbReference type="ARBA" id="ARBA00022475"/>
    </source>
</evidence>
<evidence type="ECO:0000256" key="4">
    <source>
        <dbReference type="ARBA" id="ARBA00022989"/>
    </source>
</evidence>
<sequence>MHNALYFTLAKSNLKKNRAIYLPYLLANVLIVSMYYILTSIRSMMQTYETTQGSNTDLMLRFCTVVAVIMAFIILFYVNSFVIRQRKKEIGLYCVLGMEKRHLSVMMLWEVVLTSLGGIVGGIVSGALFSQLAFLVFLALLRIPSDLRFEIPLGAVGNTCAVFGVLYLLVLCYNLLSILRTSPISFLQGAKEGEREPKVKKIPAVLGVIFLATGYGLALFADGIYETIKVFLPAVLLVIFATYFLFLAGSIALLKWMKRRERFYYRPKNFITVSGMLYRMKQNAAGLATICILSTAVIVSVSTSFSLYLGEEDILKLQFPRDYHASCILEKGEEETADLQAGIEHQAKENGVAMRDDFGYKQLWMAGLAAGEPGEFTLSDGEQISPENLYIFAFLTEDDYNKNTGADLNLGDDEVAVYEKEEESVGQSLKLDELSWKVKSKVEDPGVWNQALYLTETHYMAVIVPDMSALQEIRDVYNEKYAGTQTGYRVITYEYYYNIEGTRSQKADFIETLRDTLIQYVEHPMAVGNVELSRTDYYERFGSFLFIGLFLSILFLLAVSLIIYYKQITEGLDDRERFQIMKKVGMTDDEIRSTIRRQILQVFFLPLAMAALHTAASFPALVDLMRAMNLINQEIFVRCTIGVVLAFAVVYFIIYTITSHTYYKKVQQNE</sequence>
<evidence type="ECO:0000256" key="3">
    <source>
        <dbReference type="ARBA" id="ARBA00022692"/>
    </source>
</evidence>
<evidence type="ECO:0000256" key="1">
    <source>
        <dbReference type="ARBA" id="ARBA00004651"/>
    </source>
</evidence>